<evidence type="ECO:0000313" key="1">
    <source>
        <dbReference type="EMBL" id="CAI9711245.1"/>
    </source>
</evidence>
<organism evidence="1 2">
    <name type="scientific">Rangifer tarandus platyrhynchus</name>
    <name type="common">Svalbard reindeer</name>
    <dbReference type="NCBI Taxonomy" id="3082113"/>
    <lineage>
        <taxon>Eukaryota</taxon>
        <taxon>Metazoa</taxon>
        <taxon>Chordata</taxon>
        <taxon>Craniata</taxon>
        <taxon>Vertebrata</taxon>
        <taxon>Euteleostomi</taxon>
        <taxon>Mammalia</taxon>
        <taxon>Eutheria</taxon>
        <taxon>Laurasiatheria</taxon>
        <taxon>Artiodactyla</taxon>
        <taxon>Ruminantia</taxon>
        <taxon>Pecora</taxon>
        <taxon>Cervidae</taxon>
        <taxon>Odocoileinae</taxon>
        <taxon>Rangifer</taxon>
    </lineage>
</organism>
<dbReference type="EMBL" id="OX596090">
    <property type="protein sequence ID" value="CAI9711245.1"/>
    <property type="molecule type" value="Genomic_DNA"/>
</dbReference>
<name>A0ACB0FDS2_RANTA</name>
<protein>
    <submittedName>
        <fullName evidence="1">Uncharacterized protein</fullName>
    </submittedName>
</protein>
<dbReference type="Proteomes" id="UP001162501">
    <property type="component" value="Chromosome 6"/>
</dbReference>
<sequence>MQHPRTDFRGHVRTCKALAGRGLQPGRGTARGAAGRHQGTLSPDRGARRQGRAQAKVCRPRAPPRCRAARRGSQRLRRLSGLTGACGPLDEVRTTILPFRPHQEDARPGAHGAALGPSPGQAVTRKPARSASVSRGPGHDQCHWLMT</sequence>
<accession>A0ACB0FDS2</accession>
<evidence type="ECO:0000313" key="2">
    <source>
        <dbReference type="Proteomes" id="UP001162501"/>
    </source>
</evidence>
<proteinExistence type="predicted"/>
<gene>
    <name evidence="1" type="ORF">MRATA1EN3_LOCUS22458</name>
</gene>
<reference evidence="1" key="1">
    <citation type="submission" date="2023-05" db="EMBL/GenBank/DDBJ databases">
        <authorList>
            <consortium name="ELIXIR-Norway"/>
        </authorList>
    </citation>
    <scope>NUCLEOTIDE SEQUENCE</scope>
</reference>